<dbReference type="Proteomes" id="UP001549164">
    <property type="component" value="Unassembled WGS sequence"/>
</dbReference>
<evidence type="ECO:0000313" key="2">
    <source>
        <dbReference type="EMBL" id="MET3599932.1"/>
    </source>
</evidence>
<gene>
    <name evidence="2" type="ORF">ABID12_001872</name>
</gene>
<comment type="caution">
    <text evidence="2">The sequence shown here is derived from an EMBL/GenBank/DDBJ whole genome shotgun (WGS) entry which is preliminary data.</text>
</comment>
<evidence type="ECO:0000256" key="1">
    <source>
        <dbReference type="SAM" id="MobiDB-lite"/>
    </source>
</evidence>
<feature type="compositionally biased region" description="Basic and acidic residues" evidence="1">
    <location>
        <begin position="59"/>
        <end position="69"/>
    </location>
</feature>
<dbReference type="EMBL" id="JBEPLY010000005">
    <property type="protein sequence ID" value="MET3599932.1"/>
    <property type="molecule type" value="Genomic_DNA"/>
</dbReference>
<proteinExistence type="predicted"/>
<sequence length="96" mass="10627">MRPVSQRLRSIARAGHAERGVDARVKPEHDAGGWDGRFLKDLKSGKPRPDSGRTIPSRRQTEKGEEDGKAGGSVNPVFPALRNLHSMQYGRFVYDG</sequence>
<name>A0ABV2ICG5_9HYPH</name>
<evidence type="ECO:0000313" key="3">
    <source>
        <dbReference type="Proteomes" id="UP001549164"/>
    </source>
</evidence>
<protein>
    <submittedName>
        <fullName evidence="2">Uncharacterized protein</fullName>
    </submittedName>
</protein>
<organism evidence="2 3">
    <name type="scientific">Martelella mangrovi</name>
    <dbReference type="NCBI Taxonomy" id="1397477"/>
    <lineage>
        <taxon>Bacteria</taxon>
        <taxon>Pseudomonadati</taxon>
        <taxon>Pseudomonadota</taxon>
        <taxon>Alphaproteobacteria</taxon>
        <taxon>Hyphomicrobiales</taxon>
        <taxon>Aurantimonadaceae</taxon>
        <taxon>Martelella</taxon>
    </lineage>
</organism>
<keyword evidence="3" id="KW-1185">Reference proteome</keyword>
<reference evidence="2 3" key="1">
    <citation type="submission" date="2024-06" db="EMBL/GenBank/DDBJ databases">
        <title>Genomic Encyclopedia of Type Strains, Phase IV (KMG-IV): sequencing the most valuable type-strain genomes for metagenomic binning, comparative biology and taxonomic classification.</title>
        <authorList>
            <person name="Goeker M."/>
        </authorList>
    </citation>
    <scope>NUCLEOTIDE SEQUENCE [LARGE SCALE GENOMIC DNA]</scope>
    <source>
        <strain evidence="2 3">DSM 28102</strain>
    </source>
</reference>
<feature type="compositionally biased region" description="Basic and acidic residues" evidence="1">
    <location>
        <begin position="15"/>
        <end position="51"/>
    </location>
</feature>
<feature type="region of interest" description="Disordered" evidence="1">
    <location>
        <begin position="1"/>
        <end position="77"/>
    </location>
</feature>
<accession>A0ABV2ICG5</accession>